<accession>F0SRM1</accession>
<dbReference type="KEGG" id="pbs:Plabr_1533"/>
<dbReference type="Proteomes" id="UP000006860">
    <property type="component" value="Chromosome"/>
</dbReference>
<protein>
    <submittedName>
        <fullName evidence="1">Uncharacterized protein</fullName>
    </submittedName>
</protein>
<sequence>MSEQTARQQLIAEQDRLIRHLEHIKYKASLSGPDAQDAWDGLIERYEKRLHRLQEISGHSVQNATDTVTF</sequence>
<proteinExistence type="predicted"/>
<organism evidence="1 2">
    <name type="scientific">Rubinisphaera brasiliensis (strain ATCC 49424 / DSM 5305 / JCM 21570 / IAM 15109 / NBRC 103401 / IFAM 1448)</name>
    <name type="common">Planctomyces brasiliensis</name>
    <dbReference type="NCBI Taxonomy" id="756272"/>
    <lineage>
        <taxon>Bacteria</taxon>
        <taxon>Pseudomonadati</taxon>
        <taxon>Planctomycetota</taxon>
        <taxon>Planctomycetia</taxon>
        <taxon>Planctomycetales</taxon>
        <taxon>Planctomycetaceae</taxon>
        <taxon>Rubinisphaera</taxon>
    </lineage>
</organism>
<evidence type="ECO:0000313" key="2">
    <source>
        <dbReference type="Proteomes" id="UP000006860"/>
    </source>
</evidence>
<evidence type="ECO:0000313" key="1">
    <source>
        <dbReference type="EMBL" id="ADY59144.1"/>
    </source>
</evidence>
<reference evidence="2" key="1">
    <citation type="submission" date="2011-02" db="EMBL/GenBank/DDBJ databases">
        <title>The complete genome of Planctomyces brasiliensis DSM 5305.</title>
        <authorList>
            <person name="Lucas S."/>
            <person name="Copeland A."/>
            <person name="Lapidus A."/>
            <person name="Bruce D."/>
            <person name="Goodwin L."/>
            <person name="Pitluck S."/>
            <person name="Kyrpides N."/>
            <person name="Mavromatis K."/>
            <person name="Pagani I."/>
            <person name="Ivanova N."/>
            <person name="Ovchinnikova G."/>
            <person name="Lu M."/>
            <person name="Detter J.C."/>
            <person name="Han C."/>
            <person name="Land M."/>
            <person name="Hauser L."/>
            <person name="Markowitz V."/>
            <person name="Cheng J.-F."/>
            <person name="Hugenholtz P."/>
            <person name="Woyke T."/>
            <person name="Wu D."/>
            <person name="Tindall B."/>
            <person name="Pomrenke H.G."/>
            <person name="Brambilla E."/>
            <person name="Klenk H.-P."/>
            <person name="Eisen J.A."/>
        </authorList>
    </citation>
    <scope>NUCLEOTIDE SEQUENCE [LARGE SCALE GENOMIC DNA]</scope>
    <source>
        <strain evidence="2">ATCC 49424 / DSM 5305 / JCM 21570 / NBRC 103401 / IFAM 1448</strain>
    </source>
</reference>
<dbReference type="HOGENOM" id="CLU_2755371_0_0_0"/>
<gene>
    <name evidence="1" type="ordered locus">Plabr_1533</name>
</gene>
<dbReference type="AlphaFoldDB" id="F0SRM1"/>
<dbReference type="EMBL" id="CP002546">
    <property type="protein sequence ID" value="ADY59144.1"/>
    <property type="molecule type" value="Genomic_DNA"/>
</dbReference>
<dbReference type="RefSeq" id="WP_013627872.1">
    <property type="nucleotide sequence ID" value="NC_015174.1"/>
</dbReference>
<name>F0SRM1_RUBBR</name>
<keyword evidence="2" id="KW-1185">Reference proteome</keyword>